<sequence>MRRCRSTFKILFHILKNKIEINKLCKRKSTDIQNNNDNIRLSHHSQYDHITVAYKIIVELNELKHFQNQFLLLFLKNKKINLLKRYFFVAIRKSLRHTETV</sequence>
<dbReference type="AlphaFoldDB" id="E6YNN8"/>
<name>E6YNN8_9HYPH</name>
<gene>
    <name evidence="1" type="ORF">BARRO_130120</name>
</gene>
<evidence type="ECO:0000313" key="1">
    <source>
        <dbReference type="EMBL" id="CBI78476.1"/>
    </source>
</evidence>
<proteinExistence type="predicted"/>
<protein>
    <submittedName>
        <fullName evidence="1">Uncharacterized protein</fullName>
    </submittedName>
</protein>
<accession>E6YNN8</accession>
<reference evidence="1" key="1">
    <citation type="journal article" date="2011" name="PLoS Genet.">
        <title>Parallel evolution of a type IV secretion system in radiating lineages of the host-restricted bacterial pathogen Bartonella.</title>
        <authorList>
            <person name="Engel P."/>
            <person name="Salzburger W."/>
            <person name="Liesch M."/>
            <person name="Chang C.C."/>
            <person name="Maruyama S."/>
            <person name="Lanz C."/>
            <person name="Calteau A."/>
            <person name="Lajus A."/>
            <person name="Medigue C."/>
            <person name="Schuster S.C."/>
            <person name="Dehio C."/>
        </authorList>
    </citation>
    <scope>NUCLEOTIDE SEQUENCE</scope>
    <source>
        <strain evidence="1">ATCC BAA-1498</strain>
    </source>
</reference>
<organism evidence="1">
    <name type="scientific">Bartonella rochalimae ATCC BAA-1498</name>
    <dbReference type="NCBI Taxonomy" id="685782"/>
    <lineage>
        <taxon>Bacteria</taxon>
        <taxon>Pseudomonadati</taxon>
        <taxon>Pseudomonadota</taxon>
        <taxon>Alphaproteobacteria</taxon>
        <taxon>Hyphomicrobiales</taxon>
        <taxon>Bartonellaceae</taxon>
        <taxon>Bartonella</taxon>
    </lineage>
</organism>
<dbReference type="EMBL" id="FN645467">
    <property type="protein sequence ID" value="CBI78476.1"/>
    <property type="molecule type" value="Genomic_DNA"/>
</dbReference>